<dbReference type="PANTHER" id="PTHR45994:SF1">
    <property type="entry name" value="FI21225P1"/>
    <property type="match status" value="1"/>
</dbReference>
<evidence type="ECO:0000256" key="1">
    <source>
        <dbReference type="ARBA" id="ARBA00004496"/>
    </source>
</evidence>
<dbReference type="Proteomes" id="UP000054047">
    <property type="component" value="Unassembled WGS sequence"/>
</dbReference>
<sequence length="239" mass="26693">MVTQSQIDSAESLKDAGNDAVKRGEWAEANDYYTEALQLTSENDKALRAALYRNRSLTRLKRDDFEGTESDATKRLVVANNEKVKKATSMDNKVKDMSSLAFEGNAKDKEQKVQAYNNLLVLARETEAGAARIWNLGKGVPILLSVAENNNEPLEISVAAVRILDEIIKNHGRALYFLSMHDTDGLRSARRVCRLMCARDAKEYVDASGLIVQRIFNALVKMDRTKDIKPDPEVAEGMQ</sequence>
<accession>A0A0C2BF05</accession>
<gene>
    <name evidence="4" type="ORF">ANCDUO_27704</name>
</gene>
<dbReference type="InterPro" id="IPR011990">
    <property type="entry name" value="TPR-like_helical_dom_sf"/>
</dbReference>
<comment type="subcellular location">
    <subcellularLocation>
        <location evidence="1">Cytoplasm</location>
    </subcellularLocation>
</comment>
<dbReference type="SUPFAM" id="SSF48452">
    <property type="entry name" value="TPR-like"/>
    <property type="match status" value="1"/>
</dbReference>
<dbReference type="PANTHER" id="PTHR45994">
    <property type="entry name" value="FI21225P1"/>
    <property type="match status" value="1"/>
</dbReference>
<feature type="repeat" description="TPR" evidence="3">
    <location>
        <begin position="10"/>
        <end position="43"/>
    </location>
</feature>
<dbReference type="OrthoDB" id="199930at2759"/>
<organism evidence="4 5">
    <name type="scientific">Ancylostoma duodenale</name>
    <dbReference type="NCBI Taxonomy" id="51022"/>
    <lineage>
        <taxon>Eukaryota</taxon>
        <taxon>Metazoa</taxon>
        <taxon>Ecdysozoa</taxon>
        <taxon>Nematoda</taxon>
        <taxon>Chromadorea</taxon>
        <taxon>Rhabditida</taxon>
        <taxon>Rhabditina</taxon>
        <taxon>Rhabditomorpha</taxon>
        <taxon>Strongyloidea</taxon>
        <taxon>Ancylostomatidae</taxon>
        <taxon>Ancylostomatinae</taxon>
        <taxon>Ancylostoma</taxon>
    </lineage>
</organism>
<evidence type="ECO:0000313" key="4">
    <source>
        <dbReference type="EMBL" id="KIH42313.1"/>
    </source>
</evidence>
<evidence type="ECO:0000256" key="3">
    <source>
        <dbReference type="PROSITE-ProRule" id="PRU00339"/>
    </source>
</evidence>
<dbReference type="GO" id="GO:0005737">
    <property type="term" value="C:cytoplasm"/>
    <property type="evidence" value="ECO:0007669"/>
    <property type="project" value="UniProtKB-SubCell"/>
</dbReference>
<name>A0A0C2BF05_9BILA</name>
<dbReference type="PROSITE" id="PS50005">
    <property type="entry name" value="TPR"/>
    <property type="match status" value="1"/>
</dbReference>
<dbReference type="EMBL" id="KN795888">
    <property type="protein sequence ID" value="KIH42313.1"/>
    <property type="molecule type" value="Genomic_DNA"/>
</dbReference>
<dbReference type="Gene3D" id="1.25.40.10">
    <property type="entry name" value="Tetratricopeptide repeat domain"/>
    <property type="match status" value="1"/>
</dbReference>
<dbReference type="Gene3D" id="1.25.10.10">
    <property type="entry name" value="Leucine-rich Repeat Variant"/>
    <property type="match status" value="1"/>
</dbReference>
<reference evidence="4 5" key="1">
    <citation type="submission" date="2013-12" db="EMBL/GenBank/DDBJ databases">
        <title>Draft genome of the parsitic nematode Ancylostoma duodenale.</title>
        <authorList>
            <person name="Mitreva M."/>
        </authorList>
    </citation>
    <scope>NUCLEOTIDE SEQUENCE [LARGE SCALE GENOMIC DNA]</scope>
    <source>
        <strain evidence="4 5">Zhejiang</strain>
    </source>
</reference>
<keyword evidence="2" id="KW-0963">Cytoplasm</keyword>
<dbReference type="InterPro" id="IPR011989">
    <property type="entry name" value="ARM-like"/>
</dbReference>
<dbReference type="AlphaFoldDB" id="A0A0C2BF05"/>
<evidence type="ECO:0000256" key="2">
    <source>
        <dbReference type="ARBA" id="ARBA00022490"/>
    </source>
</evidence>
<keyword evidence="5" id="KW-1185">Reference proteome</keyword>
<dbReference type="GO" id="GO:0051879">
    <property type="term" value="F:Hsp90 protein binding"/>
    <property type="evidence" value="ECO:0007669"/>
    <property type="project" value="TreeGrafter"/>
</dbReference>
<proteinExistence type="predicted"/>
<keyword evidence="3" id="KW-0802">TPR repeat</keyword>
<evidence type="ECO:0000313" key="5">
    <source>
        <dbReference type="Proteomes" id="UP000054047"/>
    </source>
</evidence>
<protein>
    <submittedName>
        <fullName evidence="4">Tetratricopeptide repeat protein</fullName>
    </submittedName>
</protein>
<dbReference type="InterPro" id="IPR019734">
    <property type="entry name" value="TPR_rpt"/>
</dbReference>